<feature type="domain" description="DUF1648" evidence="2">
    <location>
        <begin position="24"/>
        <end position="66"/>
    </location>
</feature>
<gene>
    <name evidence="3" type="ORF">UC3_00699</name>
</gene>
<feature type="transmembrane region" description="Helical" evidence="1">
    <location>
        <begin position="21"/>
        <end position="40"/>
    </location>
</feature>
<feature type="transmembrane region" description="Helical" evidence="1">
    <location>
        <begin position="60"/>
        <end position="78"/>
    </location>
</feature>
<dbReference type="PATRIC" id="fig|1158610.3.peg.673"/>
<accession>R3U177</accession>
<evidence type="ECO:0000313" key="3">
    <source>
        <dbReference type="EMBL" id="EOL47168.1"/>
    </source>
</evidence>
<protein>
    <recommendedName>
        <fullName evidence="2">DUF1648 domain-containing protein</fullName>
    </recommendedName>
</protein>
<evidence type="ECO:0000256" key="1">
    <source>
        <dbReference type="SAM" id="Phobius"/>
    </source>
</evidence>
<feature type="transmembrane region" description="Helical" evidence="1">
    <location>
        <begin position="125"/>
        <end position="144"/>
    </location>
</feature>
<dbReference type="Pfam" id="PF07853">
    <property type="entry name" value="DUF1648"/>
    <property type="match status" value="1"/>
</dbReference>
<name>R3U177_9ENTE</name>
<organism evidence="3 4">
    <name type="scientific">Enterococcus phoeniculicola ATCC BAA-412</name>
    <dbReference type="NCBI Taxonomy" id="1158610"/>
    <lineage>
        <taxon>Bacteria</taxon>
        <taxon>Bacillati</taxon>
        <taxon>Bacillota</taxon>
        <taxon>Bacilli</taxon>
        <taxon>Lactobacillales</taxon>
        <taxon>Enterococcaceae</taxon>
        <taxon>Enterococcus</taxon>
    </lineage>
</organism>
<dbReference type="Proteomes" id="UP000013785">
    <property type="component" value="Unassembled WGS sequence"/>
</dbReference>
<keyword evidence="1" id="KW-1133">Transmembrane helix</keyword>
<feature type="transmembrane region" description="Helical" evidence="1">
    <location>
        <begin position="99"/>
        <end position="119"/>
    </location>
</feature>
<keyword evidence="1" id="KW-0472">Membrane</keyword>
<dbReference type="EMBL" id="AJAT01000009">
    <property type="protein sequence ID" value="EOL47168.1"/>
    <property type="molecule type" value="Genomic_DNA"/>
</dbReference>
<reference evidence="3 4" key="1">
    <citation type="submission" date="2013-02" db="EMBL/GenBank/DDBJ databases">
        <title>The Genome Sequence of Enterococcus phoeniculicola BAA-412.</title>
        <authorList>
            <consortium name="The Broad Institute Genome Sequencing Platform"/>
            <consortium name="The Broad Institute Genome Sequencing Center for Infectious Disease"/>
            <person name="Earl A.M."/>
            <person name="Gilmore M.S."/>
            <person name="Lebreton F."/>
            <person name="Walker B."/>
            <person name="Young S.K."/>
            <person name="Zeng Q."/>
            <person name="Gargeya S."/>
            <person name="Fitzgerald M."/>
            <person name="Haas B."/>
            <person name="Abouelleil A."/>
            <person name="Alvarado L."/>
            <person name="Arachchi H.M."/>
            <person name="Berlin A.M."/>
            <person name="Chapman S.B."/>
            <person name="Dewar J."/>
            <person name="Goldberg J."/>
            <person name="Griggs A."/>
            <person name="Gujja S."/>
            <person name="Hansen M."/>
            <person name="Howarth C."/>
            <person name="Imamovic A."/>
            <person name="Larimer J."/>
            <person name="McCowan C."/>
            <person name="Murphy C."/>
            <person name="Neiman D."/>
            <person name="Pearson M."/>
            <person name="Priest M."/>
            <person name="Roberts A."/>
            <person name="Saif S."/>
            <person name="Shea T."/>
            <person name="Sisk P."/>
            <person name="Sykes S."/>
            <person name="Wortman J."/>
            <person name="Nusbaum C."/>
            <person name="Birren B."/>
        </authorList>
    </citation>
    <scope>NUCLEOTIDE SEQUENCE [LARGE SCALE GENOMIC DNA]</scope>
    <source>
        <strain evidence="3 4">ATCC BAA-412</strain>
    </source>
</reference>
<sequence>MMKKNMMKKNRIKKSVMNKRTVAITVGTIGLFLLVLPFLPKEIVVHIDGNGLPTNFQNKYLFFLFFSVIDIVGSILWVTLLKTRVAFLEMVSHKLNELIVLYFPVLMLTLLLMSLSATLRLISPMIIFFSIHGLYAVALVYAIFVNRNR</sequence>
<keyword evidence="1" id="KW-0812">Transmembrane</keyword>
<proteinExistence type="predicted"/>
<dbReference type="AlphaFoldDB" id="R3U177"/>
<evidence type="ECO:0000313" key="4">
    <source>
        <dbReference type="Proteomes" id="UP000013785"/>
    </source>
</evidence>
<evidence type="ECO:0000259" key="2">
    <source>
        <dbReference type="Pfam" id="PF07853"/>
    </source>
</evidence>
<dbReference type="InterPro" id="IPR012867">
    <property type="entry name" value="DUF1648"/>
</dbReference>
<dbReference type="HOGENOM" id="CLU_1746823_0_0_9"/>
<keyword evidence="4" id="KW-1185">Reference proteome</keyword>
<comment type="caution">
    <text evidence="3">The sequence shown here is derived from an EMBL/GenBank/DDBJ whole genome shotgun (WGS) entry which is preliminary data.</text>
</comment>